<feature type="compositionally biased region" description="Basic and acidic residues" evidence="3">
    <location>
        <begin position="466"/>
        <end position="482"/>
    </location>
</feature>
<comment type="caution">
    <text evidence="5">The sequence shown here is derived from an EMBL/GenBank/DDBJ whole genome shotgun (WGS) entry which is preliminary data.</text>
</comment>
<feature type="region of interest" description="Disordered" evidence="3">
    <location>
        <begin position="1389"/>
        <end position="1443"/>
    </location>
</feature>
<feature type="domain" description="PH" evidence="4">
    <location>
        <begin position="1248"/>
        <end position="1369"/>
    </location>
</feature>
<dbReference type="CDD" id="cd13278">
    <property type="entry name" value="PH_Bud4"/>
    <property type="match status" value="1"/>
</dbReference>
<feature type="compositionally biased region" description="Low complexity" evidence="3">
    <location>
        <begin position="68"/>
        <end position="78"/>
    </location>
</feature>
<evidence type="ECO:0000259" key="4">
    <source>
        <dbReference type="PROSITE" id="PS50003"/>
    </source>
</evidence>
<feature type="compositionally biased region" description="Polar residues" evidence="3">
    <location>
        <begin position="119"/>
        <end position="137"/>
    </location>
</feature>
<dbReference type="PANTHER" id="PTHR36100:SF1">
    <property type="entry name" value="BUD SITE SELECTION PROTEIN 4"/>
    <property type="match status" value="1"/>
</dbReference>
<feature type="compositionally biased region" description="Acidic residues" evidence="3">
    <location>
        <begin position="269"/>
        <end position="279"/>
    </location>
</feature>
<dbReference type="Gene3D" id="2.30.29.30">
    <property type="entry name" value="Pleckstrin-homology domain (PH domain)/Phosphotyrosine-binding domain (PTB)"/>
    <property type="match status" value="1"/>
</dbReference>
<feature type="compositionally biased region" description="Acidic residues" evidence="3">
    <location>
        <begin position="679"/>
        <end position="699"/>
    </location>
</feature>
<dbReference type="STRING" id="42249.A0A317SPY9"/>
<dbReference type="GO" id="GO:0005525">
    <property type="term" value="F:GTP binding"/>
    <property type="evidence" value="ECO:0007669"/>
    <property type="project" value="TreeGrafter"/>
</dbReference>
<feature type="compositionally biased region" description="Low complexity" evidence="3">
    <location>
        <begin position="1086"/>
        <end position="1096"/>
    </location>
</feature>
<feature type="compositionally biased region" description="Low complexity" evidence="3">
    <location>
        <begin position="138"/>
        <end position="155"/>
    </location>
</feature>
<dbReference type="InterPro" id="IPR001849">
    <property type="entry name" value="PH_domain"/>
</dbReference>
<feature type="compositionally biased region" description="Basic and acidic residues" evidence="3">
    <location>
        <begin position="729"/>
        <end position="746"/>
    </location>
</feature>
<dbReference type="GO" id="GO:0051301">
    <property type="term" value="P:cell division"/>
    <property type="evidence" value="ECO:0007669"/>
    <property type="project" value="UniProtKB-KW"/>
</dbReference>
<dbReference type="SUPFAM" id="SSF50729">
    <property type="entry name" value="PH domain-like"/>
    <property type="match status" value="1"/>
</dbReference>
<dbReference type="Proteomes" id="UP000246991">
    <property type="component" value="Unassembled WGS sequence"/>
</dbReference>
<feature type="compositionally biased region" description="Basic and acidic residues" evidence="3">
    <location>
        <begin position="532"/>
        <end position="544"/>
    </location>
</feature>
<evidence type="ECO:0000256" key="1">
    <source>
        <dbReference type="ARBA" id="ARBA00022618"/>
    </source>
</evidence>
<feature type="region of interest" description="Disordered" evidence="3">
    <location>
        <begin position="916"/>
        <end position="986"/>
    </location>
</feature>
<dbReference type="Pfam" id="PF00169">
    <property type="entry name" value="PH"/>
    <property type="match status" value="1"/>
</dbReference>
<keyword evidence="1" id="KW-0132">Cell division</keyword>
<keyword evidence="6" id="KW-1185">Reference proteome</keyword>
<sequence length="1443" mass="160212">MASGQSVISPPLLVTPLRIHKGSVSSGSDTSDKESSLPFGHPLADISLMERRRNSTSSGERKSNDDIPTSSPFPSSPFGPAKANSPRAFWEGKHAQDNTRPSPNVGRRSSLERLKRASRVQNNTKLFNQPNGPNLPNSGRPLSYSPGLSSPYTSPQFGRGSKIPLPSPRKSDASSIRPETPPGGKAKLTSILTSPSSRMPKSSLVSAYKTNAYVGDFTGYSDGEDSVNRSPSRRPKSVTFDKEPPEVLQYEMVTPDPSVDGSSPMHYDSDEDEDDYEDELENTPVIEPDEWAKMTPEAIINSHLDPFRSTPSPTARPLPPIPGAFISREESNSPSARPLPSLPVTKADLQNIQKMPLEERMRLMLAYGEHEGAEEYSRRSSMETGGMHEERDELGEMLVSMGINGKENAGPLDGRDESMSPVQLAEDAASDNEEPSPNTNRDAGHESGSSSQYESASEYEPPPPRLSRESIRRQVEARRKNPFEPGLTPPRDDPHGEQVELNDYDQETASQVDDGAQIKQEASDDEGMDMYKAPEMHKVPERPASRFATRSPDHDTMTDSEASHCENDNDDESRYSEYEEDEPEIPSREESTPTPTNPQLFLSPPPVTKEPEFEEPQKHNQGEAGMSLPDLSSMLKNDGLGLGQYMTPSPLPPPETPKQELVPSSSIARDLLAERAESAAEEEEEEEEDDYTYDEDEDTGSVIRHKIYHSDEEEEEEEEEEADDEDDRSDYTIEADHEEREGREAEEGREELEEPEEREEDRSPSPVAESIATIRAPGGKLKTRASATPADMAQMAAARRQVSGDVSGGCPPVPRIPDGYRSEGDPLFCSEDEGEDAGVLSDGEEVERKASGRKSIGLPALGEFEFDLKLDDLSEEFDRVIEAQKVEFSKLFPQSEYSNNSQRGYLMRQNTRVIHASSRDPEDDVAGPSKPGHSRTQSWSVEPWRASARRRSTRDSFGGSVRKRPSNVGAMPPGGKDGKPLPMVSENDVEGRASLGLQPDDGTERGRLFVKVIGVKDLGLPLLQGQPTYFCLTLDNGLHCVTTSWLELAKNAPIGQEFELVVLNDLEFQLTLQTKLEQPPPPPPKAVVKALPSKPKQSTFSRVFTSPKKRKQLELQQQQQQQLQQQQQKQEPPAPATAWDLLHGLVARDGSFARSYVCLKDFESKAFGRPFTTDISCFNEWAVDTASVKSKKGLHGSLQPARKAPYKIGKLEVQLMFVPKPRGATDKELPKSMNAAIRELREAESTLAKTWEGNLSQQGGDCPYWRRRYFKLVGPRLTAYHEATRQPRATINLSKASKLIYDRKVLVDPEVKGPGKSRRKSGFSEDEEGYMFVEEGFRIRFGNGEVIDFYADSAADKQGWIKILDETIGRIPEKRGWCDTVLSKEAKERAERERAQATSAKVKAAQQQMRQNAQMNQNHSQSQQGAQQPPRSTRRPPPANTHR</sequence>
<feature type="compositionally biased region" description="Basic and acidic residues" evidence="3">
    <location>
        <begin position="609"/>
        <end position="621"/>
    </location>
</feature>
<name>A0A317SPY9_9PEZI</name>
<dbReference type="EMBL" id="PYWC01000042">
    <property type="protein sequence ID" value="PWW75810.1"/>
    <property type="molecule type" value="Genomic_DNA"/>
</dbReference>
<feature type="compositionally biased region" description="Basic and acidic residues" evidence="3">
    <location>
        <begin position="370"/>
        <end position="391"/>
    </location>
</feature>
<feature type="compositionally biased region" description="Polar residues" evidence="3">
    <location>
        <begin position="190"/>
        <end position="203"/>
    </location>
</feature>
<evidence type="ECO:0000313" key="6">
    <source>
        <dbReference type="Proteomes" id="UP000246991"/>
    </source>
</evidence>
<dbReference type="InterPro" id="IPR052007">
    <property type="entry name" value="Bud4"/>
</dbReference>
<protein>
    <submittedName>
        <fullName evidence="5">DUF1709-domain-containing protein</fullName>
    </submittedName>
</protein>
<feature type="compositionally biased region" description="Basic and acidic residues" evidence="3">
    <location>
        <begin position="48"/>
        <end position="65"/>
    </location>
</feature>
<dbReference type="InterPro" id="IPR011993">
    <property type="entry name" value="PH-like_dom_sf"/>
</dbReference>
<feature type="compositionally biased region" description="Acidic residues" evidence="3">
    <location>
        <begin position="747"/>
        <end position="759"/>
    </location>
</feature>
<feature type="region of interest" description="Disordered" evidence="3">
    <location>
        <begin position="370"/>
        <end position="852"/>
    </location>
</feature>
<dbReference type="FunFam" id="2.30.29.30:FF:000311">
    <property type="entry name" value="GTP binding protein (Bud4)"/>
    <property type="match status" value="1"/>
</dbReference>
<reference evidence="5 6" key="1">
    <citation type="submission" date="2018-03" db="EMBL/GenBank/DDBJ databases">
        <title>Genomes of Pezizomycetes fungi and the evolution of truffles.</title>
        <authorList>
            <person name="Murat C."/>
            <person name="Payen T."/>
            <person name="Noel B."/>
            <person name="Kuo A."/>
            <person name="Martin F.M."/>
        </authorList>
    </citation>
    <scope>NUCLEOTIDE SEQUENCE [LARGE SCALE GENOMIC DNA]</scope>
    <source>
        <strain evidence="5">091103-1</strain>
    </source>
</reference>
<gene>
    <name evidence="5" type="ORF">C7212DRAFT_364515</name>
</gene>
<feature type="compositionally biased region" description="Basic and acidic residues" evidence="3">
    <location>
        <begin position="551"/>
        <end position="577"/>
    </location>
</feature>
<feature type="region of interest" description="Disordered" evidence="3">
    <location>
        <begin position="218"/>
        <end position="279"/>
    </location>
</feature>
<feature type="compositionally biased region" description="Low complexity" evidence="3">
    <location>
        <begin position="446"/>
        <end position="459"/>
    </location>
</feature>
<feature type="compositionally biased region" description="Low complexity" evidence="3">
    <location>
        <begin position="1114"/>
        <end position="1131"/>
    </location>
</feature>
<feature type="region of interest" description="Disordered" evidence="3">
    <location>
        <begin position="1075"/>
        <end position="1135"/>
    </location>
</feature>
<dbReference type="PROSITE" id="PS50003">
    <property type="entry name" value="PH_DOMAIN"/>
    <property type="match status" value="1"/>
</dbReference>
<proteinExistence type="predicted"/>
<evidence type="ECO:0000256" key="3">
    <source>
        <dbReference type="SAM" id="MobiDB-lite"/>
    </source>
</evidence>
<accession>A0A317SPY9</accession>
<feature type="compositionally biased region" description="Low complexity" evidence="3">
    <location>
        <begin position="785"/>
        <end position="798"/>
    </location>
</feature>
<dbReference type="PANTHER" id="PTHR36100">
    <property type="entry name" value="BUD SITE SELECTION PROTEIN 4"/>
    <property type="match status" value="1"/>
</dbReference>
<keyword evidence="2" id="KW-0131">Cell cycle</keyword>
<evidence type="ECO:0000256" key="2">
    <source>
        <dbReference type="ARBA" id="ARBA00023306"/>
    </source>
</evidence>
<dbReference type="OrthoDB" id="2123378at2759"/>
<feature type="compositionally biased region" description="Low complexity" evidence="3">
    <location>
        <begin position="1404"/>
        <end position="1431"/>
    </location>
</feature>
<evidence type="ECO:0000313" key="5">
    <source>
        <dbReference type="EMBL" id="PWW75810.1"/>
    </source>
</evidence>
<dbReference type="SMART" id="SM00233">
    <property type="entry name" value="PH"/>
    <property type="match status" value="1"/>
</dbReference>
<feature type="compositionally biased region" description="Acidic residues" evidence="3">
    <location>
        <begin position="711"/>
        <end position="728"/>
    </location>
</feature>
<feature type="region of interest" description="Disordered" evidence="3">
    <location>
        <begin position="1"/>
        <end position="203"/>
    </location>
</feature>
<organism evidence="5 6">
    <name type="scientific">Tuber magnatum</name>
    <name type="common">white Piedmont truffle</name>
    <dbReference type="NCBI Taxonomy" id="42249"/>
    <lineage>
        <taxon>Eukaryota</taxon>
        <taxon>Fungi</taxon>
        <taxon>Dikarya</taxon>
        <taxon>Ascomycota</taxon>
        <taxon>Pezizomycotina</taxon>
        <taxon>Pezizomycetes</taxon>
        <taxon>Pezizales</taxon>
        <taxon>Tuberaceae</taxon>
        <taxon>Tuber</taxon>
    </lineage>
</organism>